<evidence type="ECO:0000313" key="7">
    <source>
        <dbReference type="Proteomes" id="UP000649179"/>
    </source>
</evidence>
<dbReference type="FunFam" id="3.40.605.10:FF:000037">
    <property type="entry name" value="NADP-dependent fatty aldehyde dehydrogenase"/>
    <property type="match status" value="1"/>
</dbReference>
<accession>A0A917BQD2</accession>
<dbReference type="Proteomes" id="UP000649179">
    <property type="component" value="Unassembled WGS sequence"/>
</dbReference>
<gene>
    <name evidence="6" type="ORF">GCM10011519_30950</name>
</gene>
<sequence>MSSPLGVSFIDGAEVRASGPAFHAVDPTTGEQLEPAYAECGAAEVVQATAAAAAAFEVYRRTTPETRARFLEAVADAIDAIGPDLLATVPAETGLPEARVKGETGRTSGQLRMFAADLREGGWLDVRIDPGDPARSPAPRPDVRQRSVPVGPVAVFGASNFPLAFSVAGGDTASALAAGCPVVVKAHPSHPATSELVGRAIVETLAAHDLPAGTFALLHGAGNELGEALVTDPRIAAVGFTGSRGGGLALSRLAAGREVPIPVYAEMSAVNPVFLLPGALGERAEQVATGFAGSLTGSGGQLCTKPGLVFALDGDATDTFLEAAARAVAAVPTTALLNPGIGEAFVSGVRRLGDAEGVERVAEGDTAEQGPAVPGRPALFTTTGDRFLADADLAAEVFGPAGLVVQVRDEDQLHQIVAGLEGQLTASLHVGAADTDLALDLLGRLELVAGRVLFDGWPTGVEVNHAMVHGGPFPATTAPGTTSVGARAIERFLRPVAYQDVPAALLPPELHDDNPWRVFRRIDGRADTPTQETS</sequence>
<dbReference type="InterPro" id="IPR015590">
    <property type="entry name" value="Aldehyde_DH_dom"/>
</dbReference>
<dbReference type="EC" id="1.2.1.26" evidence="4"/>
<evidence type="ECO:0000256" key="1">
    <source>
        <dbReference type="ARBA" id="ARBA00023002"/>
    </source>
</evidence>
<feature type="domain" description="Aldehyde dehydrogenase" evidence="5">
    <location>
        <begin position="20"/>
        <end position="461"/>
    </location>
</feature>
<evidence type="ECO:0000313" key="6">
    <source>
        <dbReference type="EMBL" id="GGF54828.1"/>
    </source>
</evidence>
<evidence type="ECO:0000259" key="5">
    <source>
        <dbReference type="Pfam" id="PF00171"/>
    </source>
</evidence>
<dbReference type="AlphaFoldDB" id="A0A917BQD2"/>
<reference evidence="6" key="2">
    <citation type="submission" date="2020-09" db="EMBL/GenBank/DDBJ databases">
        <authorList>
            <person name="Sun Q."/>
            <person name="Zhou Y."/>
        </authorList>
    </citation>
    <scope>NUCLEOTIDE SEQUENCE</scope>
    <source>
        <strain evidence="6">CGMCC 1.16067</strain>
    </source>
</reference>
<evidence type="ECO:0000256" key="4">
    <source>
        <dbReference type="ARBA" id="ARBA00067023"/>
    </source>
</evidence>
<evidence type="ECO:0000256" key="3">
    <source>
        <dbReference type="ARBA" id="ARBA00051918"/>
    </source>
</evidence>
<dbReference type="Gene3D" id="3.40.605.10">
    <property type="entry name" value="Aldehyde Dehydrogenase, Chain A, domain 1"/>
    <property type="match status" value="1"/>
</dbReference>
<dbReference type="InterPro" id="IPR016161">
    <property type="entry name" value="Ald_DH/histidinol_DH"/>
</dbReference>
<dbReference type="InterPro" id="IPR016163">
    <property type="entry name" value="Ald_DH_C"/>
</dbReference>
<dbReference type="PANTHER" id="PTHR43353">
    <property type="entry name" value="SUCCINATE-SEMIALDEHYDE DEHYDROGENASE, MITOCHONDRIAL"/>
    <property type="match status" value="1"/>
</dbReference>
<organism evidence="6 7">
    <name type="scientific">Marmoricola endophyticus</name>
    <dbReference type="NCBI Taxonomy" id="2040280"/>
    <lineage>
        <taxon>Bacteria</taxon>
        <taxon>Bacillati</taxon>
        <taxon>Actinomycetota</taxon>
        <taxon>Actinomycetes</taxon>
        <taxon>Propionibacteriales</taxon>
        <taxon>Nocardioidaceae</taxon>
        <taxon>Marmoricola</taxon>
    </lineage>
</organism>
<protein>
    <recommendedName>
        <fullName evidence="4">2,5-dioxovalerate dehydrogenase</fullName>
        <ecNumber evidence="4">1.2.1.26</ecNumber>
    </recommendedName>
</protein>
<reference evidence="6" key="1">
    <citation type="journal article" date="2014" name="Int. J. Syst. Evol. Microbiol.">
        <title>Complete genome sequence of Corynebacterium casei LMG S-19264T (=DSM 44701T), isolated from a smear-ripened cheese.</title>
        <authorList>
            <consortium name="US DOE Joint Genome Institute (JGI-PGF)"/>
            <person name="Walter F."/>
            <person name="Albersmeier A."/>
            <person name="Kalinowski J."/>
            <person name="Ruckert C."/>
        </authorList>
    </citation>
    <scope>NUCLEOTIDE SEQUENCE</scope>
    <source>
        <strain evidence="6">CGMCC 1.16067</strain>
    </source>
</reference>
<dbReference type="EMBL" id="BMKQ01000001">
    <property type="protein sequence ID" value="GGF54828.1"/>
    <property type="molecule type" value="Genomic_DNA"/>
</dbReference>
<comment type="catalytic activity">
    <reaction evidence="3">
        <text>2,5-dioxopentanoate + NADP(+) + H2O = 2-oxoglutarate + NADPH + 2 H(+)</text>
        <dbReference type="Rhea" id="RHEA:11296"/>
        <dbReference type="ChEBI" id="CHEBI:15377"/>
        <dbReference type="ChEBI" id="CHEBI:15378"/>
        <dbReference type="ChEBI" id="CHEBI:16810"/>
        <dbReference type="ChEBI" id="CHEBI:57783"/>
        <dbReference type="ChEBI" id="CHEBI:58136"/>
        <dbReference type="ChEBI" id="CHEBI:58349"/>
        <dbReference type="EC" id="1.2.1.26"/>
    </reaction>
</comment>
<dbReference type="GO" id="GO:0047533">
    <property type="term" value="F:2,5-dioxovalerate dehydrogenase (NADP+) activity"/>
    <property type="evidence" value="ECO:0007669"/>
    <property type="project" value="UniProtKB-EC"/>
</dbReference>
<keyword evidence="1" id="KW-0560">Oxidoreductase</keyword>
<dbReference type="Pfam" id="PF00171">
    <property type="entry name" value="Aldedh"/>
    <property type="match status" value="1"/>
</dbReference>
<dbReference type="InterPro" id="IPR016162">
    <property type="entry name" value="Ald_DH_N"/>
</dbReference>
<dbReference type="InterPro" id="IPR050740">
    <property type="entry name" value="Aldehyde_DH_Superfamily"/>
</dbReference>
<dbReference type="SUPFAM" id="SSF53720">
    <property type="entry name" value="ALDH-like"/>
    <property type="match status" value="1"/>
</dbReference>
<evidence type="ECO:0000256" key="2">
    <source>
        <dbReference type="ARBA" id="ARBA00050769"/>
    </source>
</evidence>
<comment type="caution">
    <text evidence="6">The sequence shown here is derived from an EMBL/GenBank/DDBJ whole genome shotgun (WGS) entry which is preliminary data.</text>
</comment>
<comment type="catalytic activity">
    <reaction evidence="2">
        <text>2,5-dioxopentanoate + NAD(+) + H2O = 2-oxoglutarate + NADH + 2 H(+)</text>
        <dbReference type="Rhea" id="RHEA:47152"/>
        <dbReference type="ChEBI" id="CHEBI:15377"/>
        <dbReference type="ChEBI" id="CHEBI:15378"/>
        <dbReference type="ChEBI" id="CHEBI:16810"/>
        <dbReference type="ChEBI" id="CHEBI:57540"/>
        <dbReference type="ChEBI" id="CHEBI:57945"/>
        <dbReference type="ChEBI" id="CHEBI:58136"/>
    </reaction>
</comment>
<dbReference type="InterPro" id="IPR044151">
    <property type="entry name" value="ALDH_KGSADH"/>
</dbReference>
<keyword evidence="7" id="KW-1185">Reference proteome</keyword>
<proteinExistence type="predicted"/>
<name>A0A917BQD2_9ACTN</name>
<dbReference type="PANTHER" id="PTHR43353:SF3">
    <property type="entry name" value="ALDEHYDE DEHYDROGENASE-RELATED"/>
    <property type="match status" value="1"/>
</dbReference>
<dbReference type="Gene3D" id="3.40.309.10">
    <property type="entry name" value="Aldehyde Dehydrogenase, Chain A, domain 2"/>
    <property type="match status" value="1"/>
</dbReference>
<dbReference type="CDD" id="cd07129">
    <property type="entry name" value="ALDH_KGSADH"/>
    <property type="match status" value="1"/>
</dbReference>
<dbReference type="RefSeq" id="WP_188780583.1">
    <property type="nucleotide sequence ID" value="NZ_BMKQ01000001.1"/>
</dbReference>